<dbReference type="NCBIfam" id="TIGR00296">
    <property type="entry name" value="TIGR00296 family protein"/>
    <property type="match status" value="1"/>
</dbReference>
<dbReference type="InterPro" id="IPR023473">
    <property type="entry name" value="AMMECR1"/>
</dbReference>
<protein>
    <submittedName>
        <fullName evidence="3">AmmeMemoRadiSam system protein B</fullName>
    </submittedName>
</protein>
<dbReference type="Pfam" id="PF01871">
    <property type="entry name" value="AMMECR1"/>
    <property type="match status" value="1"/>
</dbReference>
<gene>
    <name evidence="3" type="primary">amrB</name>
    <name evidence="3" type="ORF">KDU71_15020</name>
</gene>
<evidence type="ECO:0000313" key="4">
    <source>
        <dbReference type="Proteomes" id="UP000679220"/>
    </source>
</evidence>
<dbReference type="Gene3D" id="3.30.700.20">
    <property type="entry name" value="Hypothetical protein ph0010, domain 1"/>
    <property type="match status" value="1"/>
</dbReference>
<feature type="domain" description="AMMECR1" evidence="2">
    <location>
        <begin position="288"/>
        <end position="462"/>
    </location>
</feature>
<dbReference type="NCBIfam" id="TIGR04335">
    <property type="entry name" value="AmmeMemoSam_A"/>
    <property type="match status" value="1"/>
</dbReference>
<dbReference type="InterPro" id="IPR027485">
    <property type="entry name" value="AMMECR1_N"/>
</dbReference>
<evidence type="ECO:0000256" key="1">
    <source>
        <dbReference type="ARBA" id="ARBA00006315"/>
    </source>
</evidence>
<dbReference type="PANTHER" id="PTHR11060:SF0">
    <property type="entry name" value="PROTEIN MEMO1"/>
    <property type="match status" value="1"/>
</dbReference>
<dbReference type="SUPFAM" id="SSF143447">
    <property type="entry name" value="AMMECR1-like"/>
    <property type="match status" value="1"/>
</dbReference>
<dbReference type="CDD" id="cd07361">
    <property type="entry name" value="MEMO_like"/>
    <property type="match status" value="1"/>
</dbReference>
<comment type="similarity">
    <text evidence="1">Belongs to the MEMO1 family.</text>
</comment>
<evidence type="ECO:0000313" key="3">
    <source>
        <dbReference type="EMBL" id="MBR8536882.1"/>
    </source>
</evidence>
<dbReference type="InterPro" id="IPR002737">
    <property type="entry name" value="MEMO1_fam"/>
</dbReference>
<organism evidence="3 4">
    <name type="scientific">Carboxylicivirga sediminis</name>
    <dbReference type="NCBI Taxonomy" id="2006564"/>
    <lineage>
        <taxon>Bacteria</taxon>
        <taxon>Pseudomonadati</taxon>
        <taxon>Bacteroidota</taxon>
        <taxon>Bacteroidia</taxon>
        <taxon>Marinilabiliales</taxon>
        <taxon>Marinilabiliaceae</taxon>
        <taxon>Carboxylicivirga</taxon>
    </lineage>
</organism>
<comment type="caution">
    <text evidence="3">The sequence shown here is derived from an EMBL/GenBank/DDBJ whole genome shotgun (WGS) entry which is preliminary data.</text>
</comment>
<proteinExistence type="inferred from homology"/>
<dbReference type="PROSITE" id="PS51112">
    <property type="entry name" value="AMMECR1"/>
    <property type="match status" value="1"/>
</dbReference>
<dbReference type="AlphaFoldDB" id="A0A941F5S3"/>
<keyword evidence="4" id="KW-1185">Reference proteome</keyword>
<dbReference type="Gene3D" id="3.40.830.10">
    <property type="entry name" value="LigB-like"/>
    <property type="match status" value="1"/>
</dbReference>
<dbReference type="InterPro" id="IPR002733">
    <property type="entry name" value="AMMECR1_domain"/>
</dbReference>
<dbReference type="Proteomes" id="UP000679220">
    <property type="component" value="Unassembled WGS sequence"/>
</dbReference>
<dbReference type="InterPro" id="IPR027623">
    <property type="entry name" value="AmmeMemoSam_A"/>
</dbReference>
<dbReference type="Pfam" id="PF01875">
    <property type="entry name" value="Memo"/>
    <property type="match status" value="1"/>
</dbReference>
<dbReference type="Gene3D" id="3.30.1490.150">
    <property type="entry name" value="Hypothetical protein ph0010, domain 2"/>
    <property type="match status" value="1"/>
</dbReference>
<name>A0A941F5S3_9BACT</name>
<dbReference type="NCBIfam" id="TIGR04336">
    <property type="entry name" value="AmmeMemoSam_B"/>
    <property type="match status" value="1"/>
</dbReference>
<sequence>MKRKAAVAGSFYPENPEQLKKQVELFLNEAPKLEELGHIRALIVPHAGYVYSGSVAAFGYKQLCGKSYDTIFLIGASHKASFKGAATTSCSAFETPMVDVIVNQNIINDLTNASSIIFCDDEVHQGEHTLEVQLPFIQQAFDGFKGIVPLIIGNDERELQKLARLLKPYWVPSNLFIISTDFAHYPPSVIAEKEDKNTADAICTNSYHHLLNYLEQQRKTGADNLLTGLCGWSAVLTLLAITEGLSVKYHQLAYEHSGMKLYKDSSRVVGYHAIAVCDEKEKEKISRHESTYLLGVARDAILNHFGLPGDVTDKVQPVDTQSAGVFVSVYVNDELRGCIGRFSHAPLEELIREQAVNAAFFDSRFEALTLDELTDLTIEISVLTPMRLIGDIQEIEMGRHGIYIKKGGAHGTFLPQVGARNNWTVEEYLSRCARDKAHIGWDGWCEAEVYTYEAIIISDKDD</sequence>
<dbReference type="EMBL" id="JAGTAR010000024">
    <property type="protein sequence ID" value="MBR8536882.1"/>
    <property type="molecule type" value="Genomic_DNA"/>
</dbReference>
<evidence type="ECO:0000259" key="2">
    <source>
        <dbReference type="PROSITE" id="PS51112"/>
    </source>
</evidence>
<dbReference type="InterPro" id="IPR036071">
    <property type="entry name" value="AMMECR1_dom_sf"/>
</dbReference>
<reference evidence="3" key="2">
    <citation type="submission" date="2021-04" db="EMBL/GenBank/DDBJ databases">
        <authorList>
            <person name="Zhang T."/>
            <person name="Zhang Y."/>
            <person name="Lu D."/>
            <person name="Zuo D."/>
            <person name="Du Z."/>
        </authorList>
    </citation>
    <scope>NUCLEOTIDE SEQUENCE</scope>
    <source>
        <strain evidence="3">JR1</strain>
    </source>
</reference>
<accession>A0A941F5S3</accession>
<dbReference type="PANTHER" id="PTHR11060">
    <property type="entry name" value="PROTEIN MEMO1"/>
    <property type="match status" value="1"/>
</dbReference>
<dbReference type="RefSeq" id="WP_212191910.1">
    <property type="nucleotide sequence ID" value="NZ_JAGTAR010000024.1"/>
</dbReference>
<reference evidence="3" key="1">
    <citation type="journal article" date="2018" name="Int. J. Syst. Evol. Microbiol.">
        <title>Carboxylicivirga sediminis sp. nov., isolated from coastal sediment.</title>
        <authorList>
            <person name="Wang F.Q."/>
            <person name="Ren L.H."/>
            <person name="Zou R.J."/>
            <person name="Sun Y.Z."/>
            <person name="Liu X.J."/>
            <person name="Jiang F."/>
            <person name="Liu L.J."/>
        </authorList>
    </citation>
    <scope>NUCLEOTIDE SEQUENCE</scope>
    <source>
        <strain evidence="3">JR1</strain>
    </source>
</reference>